<dbReference type="Gene3D" id="3.10.450.50">
    <property type="match status" value="1"/>
</dbReference>
<feature type="transmembrane region" description="Helical" evidence="2">
    <location>
        <begin position="72"/>
        <end position="90"/>
    </location>
</feature>
<feature type="transmembrane region" description="Helical" evidence="2">
    <location>
        <begin position="47"/>
        <end position="66"/>
    </location>
</feature>
<keyword evidence="2" id="KW-0812">Transmembrane</keyword>
<reference evidence="3 4" key="1">
    <citation type="journal article" date="2010" name="Stand. Genomic Sci.">
        <title>Complete genome sequence of Haliangium ochraceum type strain (SMP-2).</title>
        <authorList>
            <consortium name="US DOE Joint Genome Institute (JGI-PGF)"/>
            <person name="Ivanova N."/>
            <person name="Daum C."/>
            <person name="Lang E."/>
            <person name="Abt B."/>
            <person name="Kopitz M."/>
            <person name="Saunders E."/>
            <person name="Lapidus A."/>
            <person name="Lucas S."/>
            <person name="Glavina Del Rio T."/>
            <person name="Nolan M."/>
            <person name="Tice H."/>
            <person name="Copeland A."/>
            <person name="Cheng J.F."/>
            <person name="Chen F."/>
            <person name="Bruce D."/>
            <person name="Goodwin L."/>
            <person name="Pitluck S."/>
            <person name="Mavromatis K."/>
            <person name="Pati A."/>
            <person name="Mikhailova N."/>
            <person name="Chen A."/>
            <person name="Palaniappan K."/>
            <person name="Land M."/>
            <person name="Hauser L."/>
            <person name="Chang Y.J."/>
            <person name="Jeffries C.D."/>
            <person name="Detter J.C."/>
            <person name="Brettin T."/>
            <person name="Rohde M."/>
            <person name="Goker M."/>
            <person name="Bristow J."/>
            <person name="Markowitz V."/>
            <person name="Eisen J.A."/>
            <person name="Hugenholtz P."/>
            <person name="Kyrpides N.C."/>
            <person name="Klenk H.P."/>
        </authorList>
    </citation>
    <scope>NUCLEOTIDE SEQUENCE [LARGE SCALE GENOMIC DNA]</scope>
    <source>
        <strain evidence="4">DSM 14365 / CIP 107738 / JCM 11303 / AJ 13395 / SMP-2</strain>
    </source>
</reference>
<dbReference type="AlphaFoldDB" id="D0LJ01"/>
<protein>
    <submittedName>
        <fullName evidence="3">SEC-C motif domain protein</fullName>
    </submittedName>
</protein>
<dbReference type="eggNOG" id="COG3012">
    <property type="taxonomic scope" value="Bacteria"/>
</dbReference>
<dbReference type="EMBL" id="CP001804">
    <property type="protein sequence ID" value="ACY13030.1"/>
    <property type="molecule type" value="Genomic_DNA"/>
</dbReference>
<proteinExistence type="predicted"/>
<dbReference type="SUPFAM" id="SSF103642">
    <property type="entry name" value="Sec-C motif"/>
    <property type="match status" value="1"/>
</dbReference>
<gene>
    <name evidence="3" type="ordered locus">Hoch_0389</name>
</gene>
<accession>D0LJ01</accession>
<dbReference type="HOGENOM" id="CLU_2167438_0_0_7"/>
<dbReference type="Proteomes" id="UP000001880">
    <property type="component" value="Chromosome"/>
</dbReference>
<name>D0LJ01_HALO1</name>
<dbReference type="KEGG" id="hoh:Hoch_0389"/>
<keyword evidence="2" id="KW-0472">Membrane</keyword>
<dbReference type="InterPro" id="IPR004027">
    <property type="entry name" value="SEC_C_motif"/>
</dbReference>
<evidence type="ECO:0000256" key="1">
    <source>
        <dbReference type="SAM" id="MobiDB-lite"/>
    </source>
</evidence>
<organism evidence="3 4">
    <name type="scientific">Haliangium ochraceum (strain DSM 14365 / JCM 11303 / SMP-2)</name>
    <dbReference type="NCBI Taxonomy" id="502025"/>
    <lineage>
        <taxon>Bacteria</taxon>
        <taxon>Pseudomonadati</taxon>
        <taxon>Myxococcota</taxon>
        <taxon>Polyangia</taxon>
        <taxon>Haliangiales</taxon>
        <taxon>Kofleriaceae</taxon>
        <taxon>Haliangium</taxon>
    </lineage>
</organism>
<dbReference type="STRING" id="502025.Hoch_0389"/>
<feature type="region of interest" description="Disordered" evidence="1">
    <location>
        <begin position="91"/>
        <end position="110"/>
    </location>
</feature>
<evidence type="ECO:0000256" key="2">
    <source>
        <dbReference type="SAM" id="Phobius"/>
    </source>
</evidence>
<keyword evidence="4" id="KW-1185">Reference proteome</keyword>
<sequence length="110" mass="11763">MLAFPRASRYHKVMAKVERNAPCPCGSGKKYKHCHLDKPPDVKSPRLFIPLLFCIGAIAAGIAIGIQRGPGLGVAVAVGAMLLLGVFLISRNPPPPRDKNDHPGAINFGR</sequence>
<keyword evidence="2" id="KW-1133">Transmembrane helix</keyword>
<evidence type="ECO:0000313" key="3">
    <source>
        <dbReference type="EMBL" id="ACY13030.1"/>
    </source>
</evidence>
<dbReference type="Pfam" id="PF02810">
    <property type="entry name" value="SEC-C"/>
    <property type="match status" value="1"/>
</dbReference>
<evidence type="ECO:0000313" key="4">
    <source>
        <dbReference type="Proteomes" id="UP000001880"/>
    </source>
</evidence>